<feature type="domain" description="HECT" evidence="4">
    <location>
        <begin position="1"/>
        <end position="348"/>
    </location>
</feature>
<gene>
    <name evidence="5" type="ORF">IE077_000477</name>
</gene>
<dbReference type="SUPFAM" id="SSF56204">
    <property type="entry name" value="Hect, E3 ligase catalytic domain"/>
    <property type="match status" value="1"/>
</dbReference>
<evidence type="ECO:0000256" key="3">
    <source>
        <dbReference type="SAM" id="MobiDB-lite"/>
    </source>
</evidence>
<dbReference type="Proteomes" id="UP000823046">
    <property type="component" value="Unassembled WGS sequence"/>
</dbReference>
<evidence type="ECO:0000313" key="5">
    <source>
        <dbReference type="EMBL" id="KAF8817884.1"/>
    </source>
</evidence>
<evidence type="ECO:0000313" key="6">
    <source>
        <dbReference type="Proteomes" id="UP000823046"/>
    </source>
</evidence>
<reference evidence="5 6" key="1">
    <citation type="journal article" date="2020" name="bioRxiv">
        <title>Metabolic contributions of an alphaproteobacterial endosymbiont in the apicomplexan Cardiosporidium cionae.</title>
        <authorList>
            <person name="Hunter E.S."/>
            <person name="Paight C.J."/>
            <person name="Lane C.E."/>
        </authorList>
    </citation>
    <scope>NUCLEOTIDE SEQUENCE [LARGE SCALE GENOMIC DNA]</scope>
    <source>
        <strain evidence="5">ESH_2018</strain>
    </source>
</reference>
<dbReference type="PROSITE" id="PS50237">
    <property type="entry name" value="HECT"/>
    <property type="match status" value="1"/>
</dbReference>
<dbReference type="InterPro" id="IPR042469">
    <property type="entry name" value="HECTD3"/>
</dbReference>
<feature type="region of interest" description="Disordered" evidence="3">
    <location>
        <begin position="247"/>
        <end position="298"/>
    </location>
</feature>
<dbReference type="InterPro" id="IPR000569">
    <property type="entry name" value="HECT_dom"/>
</dbReference>
<feature type="compositionally biased region" description="Low complexity" evidence="3">
    <location>
        <begin position="249"/>
        <end position="266"/>
    </location>
</feature>
<dbReference type="EMBL" id="JADAQX010001276">
    <property type="protein sequence ID" value="KAF8817884.1"/>
    <property type="molecule type" value="Genomic_DNA"/>
</dbReference>
<accession>A0ABQ7J4B7</accession>
<evidence type="ECO:0000256" key="2">
    <source>
        <dbReference type="PROSITE-ProRule" id="PRU00104"/>
    </source>
</evidence>
<keyword evidence="6" id="KW-1185">Reference proteome</keyword>
<keyword evidence="1 2" id="KW-0833">Ubl conjugation pathway</keyword>
<feature type="non-terminal residue" evidence="5">
    <location>
        <position position="1"/>
    </location>
</feature>
<feature type="active site" description="Glycyl thioester intermediate" evidence="2">
    <location>
        <position position="316"/>
    </location>
</feature>
<dbReference type="Pfam" id="PF00632">
    <property type="entry name" value="HECT"/>
    <property type="match status" value="1"/>
</dbReference>
<organism evidence="5 6">
    <name type="scientific">Cardiosporidium cionae</name>
    <dbReference type="NCBI Taxonomy" id="476202"/>
    <lineage>
        <taxon>Eukaryota</taxon>
        <taxon>Sar</taxon>
        <taxon>Alveolata</taxon>
        <taxon>Apicomplexa</taxon>
        <taxon>Aconoidasida</taxon>
        <taxon>Nephromycida</taxon>
        <taxon>Cardiosporidium</taxon>
    </lineage>
</organism>
<proteinExistence type="predicted"/>
<dbReference type="SMART" id="SM00119">
    <property type="entry name" value="HECTc"/>
    <property type="match status" value="1"/>
</dbReference>
<dbReference type="PANTHER" id="PTHR46654:SF1">
    <property type="entry name" value="E3 UBIQUITIN-PROTEIN LIGASE HECTD3"/>
    <property type="match status" value="1"/>
</dbReference>
<protein>
    <submittedName>
        <fullName evidence="5">HECT-domain (Ubiquitin-transferase) domain-containing protein</fullName>
    </submittedName>
</protein>
<comment type="caution">
    <text evidence="5">The sequence shown here is derived from an EMBL/GenBank/DDBJ whole genome shotgun (WGS) entry which is preliminary data.</text>
</comment>
<name>A0ABQ7J4B7_9APIC</name>
<dbReference type="PANTHER" id="PTHR46654">
    <property type="entry name" value="E3 UBIQUITIN-PROTEIN LIGASE HECTD3"/>
    <property type="match status" value="1"/>
</dbReference>
<evidence type="ECO:0000259" key="4">
    <source>
        <dbReference type="PROSITE" id="PS50237"/>
    </source>
</evidence>
<dbReference type="InterPro" id="IPR035983">
    <property type="entry name" value="Hect_E3_ubiquitin_ligase"/>
</dbReference>
<dbReference type="Gene3D" id="3.30.2410.10">
    <property type="entry name" value="Hect, E3 ligase catalytic domain"/>
    <property type="match status" value="1"/>
</dbReference>
<evidence type="ECO:0000256" key="1">
    <source>
        <dbReference type="ARBA" id="ARBA00022786"/>
    </source>
</evidence>
<sequence>DQWIPNPSAVSALSLSMFTFVGKLMGVAIRSLQCLSLDLPAIVWKQLTNEPVGESDLEAIDALCIQILQKIRVLEFEGVTEETFQELFPLNWSTTSSDGRIVELKPNGASIPVEWNDRFEYVSATVKYRLEEFNLQVAAMRRGLGNIVPIEPLTFFSAAQLEQMVCGSSDVDIHVLKAHTRYNGYTERDTVVIWLWEVLEEFASRERQLFLRFVWGRSRLPLPTVAWEQQMEVVKMHVRPRSLGRNLGGASTFSHPSSGSSPTSAFPLPHLPMMGRSETGARTPVASPEEGGQETSMTERREYRVADYILPTSHTCFFQIDIPDYSSKNILRQKLLYAMTEGIAIDADHAAENINWDAV</sequence>
<dbReference type="Gene3D" id="3.90.1750.10">
    <property type="entry name" value="Hect, E3 ligase catalytic domains"/>
    <property type="match status" value="1"/>
</dbReference>
<dbReference type="Gene3D" id="3.30.2160.10">
    <property type="entry name" value="Hect, E3 ligase catalytic domain"/>
    <property type="match status" value="1"/>
</dbReference>